<dbReference type="AlphaFoldDB" id="A0A3D6BPM0"/>
<accession>A0A3D6BPM0</accession>
<proteinExistence type="predicted"/>
<keyword evidence="2" id="KW-0732">Signal</keyword>
<dbReference type="InterPro" id="IPR024983">
    <property type="entry name" value="CHAT_dom"/>
</dbReference>
<evidence type="ECO:0000313" key="5">
    <source>
        <dbReference type="Proteomes" id="UP000263268"/>
    </source>
</evidence>
<dbReference type="SUPFAM" id="SSF48452">
    <property type="entry name" value="TPR-like"/>
    <property type="match status" value="1"/>
</dbReference>
<dbReference type="Pfam" id="PF12770">
    <property type="entry name" value="CHAT"/>
    <property type="match status" value="1"/>
</dbReference>
<sequence>MKKTWYGLLMFMICHLSFSQHLEESIYTATETFIANKNIQSLETLSKQEATFKSQVSTKDEHLAFVFLLCNKAYYLKDINRFHLAISTYETAWKRYNDNRLSSISDYDIIEYCLKPLGNLYTKTNNYTDAENTIKQYLSLAKENKNNTQYIAGIINLSVLYQTRGMHQSVLDLIDKTKHISNIETKQKDKLNALKASSLIALNTSIANNLDNDVIFPNSKDMFNKQQLEYELALKKGNYELALKHLNLSEIFQKKDSLTNRDIAKHFVKKAQLQYLLRSFEKANQNLQSALHTLLPNLKRKTIPEKTHLYAENTFIDIFDLLARLQNSSEKALAYYDLSFYVSGLLIENLTSQESIITNQVSNRKRSEHCIDLLFESYQIHSNIELFTRALQYAETHKAYVLKDVSRKKTLLEKHPTDTLLLKEQQLLVTQEQLTSVLIKTQLGYQATANDSLNKQLLDISMALKTLQQHIDATYPEEKQAVDVPKIQKQLALDQANIVIYFYGERAIYQFIISEKNTAFLKMTLEESSKKSLTDFIHLFDTASAINNNIQDFTNQAFNMYRFLHLNETITAKNLIIIPDGLLNFMPFEALLTEETTSFNFSKMPFLVTKQQVVYNSSLTFYLETPEVPENSKVLGIFPVFKNSNQPLSYSLDEAKAIEKEMDATMFFNSEATKNNFLKSASNHNILHISTHASSGDFINPASMAFYDEPMLLNELYSLNIHPELVVLSACETGIGKLQKGEGAMSIARGFQYAGAKNILFSLWQINDASTANMMSLFYKNYKKTASASVANRQSKLSYLKDTSISNVKKSPYYWSAFVYYGNLVDFKKETPYMLYYFFAALTVIIVVFLYVKKQK</sequence>
<feature type="chain" id="PRO_5017781780" evidence="2">
    <location>
        <begin position="23"/>
        <end position="856"/>
    </location>
</feature>
<protein>
    <submittedName>
        <fullName evidence="4">CHAT domain-containing protein</fullName>
    </submittedName>
</protein>
<evidence type="ECO:0000313" key="4">
    <source>
        <dbReference type="EMBL" id="HCY81192.1"/>
    </source>
</evidence>
<evidence type="ECO:0000256" key="1">
    <source>
        <dbReference type="SAM" id="Phobius"/>
    </source>
</evidence>
<feature type="signal peptide" evidence="2">
    <location>
        <begin position="1"/>
        <end position="22"/>
    </location>
</feature>
<dbReference type="Gene3D" id="1.25.40.10">
    <property type="entry name" value="Tetratricopeptide repeat domain"/>
    <property type="match status" value="1"/>
</dbReference>
<dbReference type="InterPro" id="IPR011990">
    <property type="entry name" value="TPR-like_helical_dom_sf"/>
</dbReference>
<dbReference type="PANTHER" id="PTHR10098:SF108">
    <property type="entry name" value="TETRATRICOPEPTIDE REPEAT PROTEIN 28"/>
    <property type="match status" value="1"/>
</dbReference>
<evidence type="ECO:0000259" key="3">
    <source>
        <dbReference type="Pfam" id="PF12770"/>
    </source>
</evidence>
<feature type="transmembrane region" description="Helical" evidence="1">
    <location>
        <begin position="833"/>
        <end position="852"/>
    </location>
</feature>
<evidence type="ECO:0000256" key="2">
    <source>
        <dbReference type="SAM" id="SignalP"/>
    </source>
</evidence>
<dbReference type="EMBL" id="DPRK01000102">
    <property type="protein sequence ID" value="HCY81192.1"/>
    <property type="molecule type" value="Genomic_DNA"/>
</dbReference>
<gene>
    <name evidence="4" type="ORF">DHV22_06075</name>
</gene>
<feature type="domain" description="CHAT" evidence="3">
    <location>
        <begin position="571"/>
        <end position="823"/>
    </location>
</feature>
<name>A0A3D6BPM0_9FLAO</name>
<keyword evidence="1" id="KW-0812">Transmembrane</keyword>
<organism evidence="4 5">
    <name type="scientific">Xanthomarina gelatinilytica</name>
    <dbReference type="NCBI Taxonomy" id="1137281"/>
    <lineage>
        <taxon>Bacteria</taxon>
        <taxon>Pseudomonadati</taxon>
        <taxon>Bacteroidota</taxon>
        <taxon>Flavobacteriia</taxon>
        <taxon>Flavobacteriales</taxon>
        <taxon>Flavobacteriaceae</taxon>
        <taxon>Xanthomarina</taxon>
    </lineage>
</organism>
<dbReference type="Proteomes" id="UP000263268">
    <property type="component" value="Unassembled WGS sequence"/>
</dbReference>
<keyword evidence="1" id="KW-0472">Membrane</keyword>
<keyword evidence="1" id="KW-1133">Transmembrane helix</keyword>
<reference evidence="4 5" key="1">
    <citation type="journal article" date="2018" name="Nat. Biotechnol.">
        <title>A standardized bacterial taxonomy based on genome phylogeny substantially revises the tree of life.</title>
        <authorList>
            <person name="Parks D.H."/>
            <person name="Chuvochina M."/>
            <person name="Waite D.W."/>
            <person name="Rinke C."/>
            <person name="Skarshewski A."/>
            <person name="Chaumeil P.A."/>
            <person name="Hugenholtz P."/>
        </authorList>
    </citation>
    <scope>NUCLEOTIDE SEQUENCE [LARGE SCALE GENOMIC DNA]</scope>
    <source>
        <strain evidence="4">UBA10227</strain>
    </source>
</reference>
<dbReference type="PANTHER" id="PTHR10098">
    <property type="entry name" value="RAPSYN-RELATED"/>
    <property type="match status" value="1"/>
</dbReference>
<comment type="caution">
    <text evidence="4">The sequence shown here is derived from an EMBL/GenBank/DDBJ whole genome shotgun (WGS) entry which is preliminary data.</text>
</comment>